<dbReference type="SUPFAM" id="SSF53474">
    <property type="entry name" value="alpha/beta-Hydrolases"/>
    <property type="match status" value="1"/>
</dbReference>
<dbReference type="Proteomes" id="UP000308901">
    <property type="component" value="Unassembled WGS sequence"/>
</dbReference>
<evidence type="ECO:0000259" key="1">
    <source>
        <dbReference type="Pfam" id="PF00561"/>
    </source>
</evidence>
<sequence length="234" mass="27280">MKEKIYLLPGLMTDERLWSKLIPLLDDYELIHLPLPHTCDFDQSVKQLNEQIEDEKINLLGFSLGGYTACYFATKFPQKIKKLMLVAGTPSSMNEDEIEKRKLTLQQMNNLGFKGLSYKKTQSLLEESNRDNEELIALVQDMFSSMGKDVYNVQMESTFKRDDIYKQLISLKFPIKFFYSLNDRLINHESLKKIKKEHTNIEVISREGTSHMLPLETPELLSDLIKSWIKESSF</sequence>
<evidence type="ECO:0000313" key="2">
    <source>
        <dbReference type="EMBL" id="TLP37584.1"/>
    </source>
</evidence>
<dbReference type="InterPro" id="IPR029058">
    <property type="entry name" value="AB_hydrolase_fold"/>
</dbReference>
<dbReference type="Pfam" id="PF00561">
    <property type="entry name" value="Abhydrolase_1"/>
    <property type="match status" value="1"/>
</dbReference>
<organism evidence="2 3">
    <name type="scientific">Arcobacter arenosus</name>
    <dbReference type="NCBI Taxonomy" id="2576037"/>
    <lineage>
        <taxon>Bacteria</taxon>
        <taxon>Pseudomonadati</taxon>
        <taxon>Campylobacterota</taxon>
        <taxon>Epsilonproteobacteria</taxon>
        <taxon>Campylobacterales</taxon>
        <taxon>Arcobacteraceae</taxon>
        <taxon>Arcobacter</taxon>
    </lineage>
</organism>
<proteinExistence type="predicted"/>
<name>A0A5R8XZP1_9BACT</name>
<dbReference type="AlphaFoldDB" id="A0A5R8XZP1"/>
<keyword evidence="3" id="KW-1185">Reference proteome</keyword>
<dbReference type="Gene3D" id="3.40.50.1820">
    <property type="entry name" value="alpha/beta hydrolase"/>
    <property type="match status" value="1"/>
</dbReference>
<dbReference type="InterPro" id="IPR050266">
    <property type="entry name" value="AB_hydrolase_sf"/>
</dbReference>
<dbReference type="InterPro" id="IPR000073">
    <property type="entry name" value="AB_hydrolase_1"/>
</dbReference>
<dbReference type="PANTHER" id="PTHR43798">
    <property type="entry name" value="MONOACYLGLYCEROL LIPASE"/>
    <property type="match status" value="1"/>
</dbReference>
<gene>
    <name evidence="2" type="ORF">FDK22_09685</name>
</gene>
<dbReference type="RefSeq" id="WP_138152729.1">
    <property type="nucleotide sequence ID" value="NZ_VANU01000004.1"/>
</dbReference>
<evidence type="ECO:0000313" key="3">
    <source>
        <dbReference type="Proteomes" id="UP000308901"/>
    </source>
</evidence>
<dbReference type="OrthoDB" id="9780932at2"/>
<reference evidence="2 3" key="1">
    <citation type="submission" date="2019-05" db="EMBL/GenBank/DDBJ databases">
        <title>Arcobacter sp. nov., isolated from sea sediment.</title>
        <authorList>
            <person name="Kim W."/>
        </authorList>
    </citation>
    <scope>NUCLEOTIDE SEQUENCE [LARGE SCALE GENOMIC DNA]</scope>
    <source>
        <strain evidence="2 3">CAU 1517</strain>
    </source>
</reference>
<feature type="domain" description="AB hydrolase-1" evidence="1">
    <location>
        <begin position="26"/>
        <end position="216"/>
    </location>
</feature>
<dbReference type="GO" id="GO:0016787">
    <property type="term" value="F:hydrolase activity"/>
    <property type="evidence" value="ECO:0007669"/>
    <property type="project" value="UniProtKB-KW"/>
</dbReference>
<accession>A0A5R8XZP1</accession>
<comment type="caution">
    <text evidence="2">The sequence shown here is derived from an EMBL/GenBank/DDBJ whole genome shotgun (WGS) entry which is preliminary data.</text>
</comment>
<dbReference type="EMBL" id="VANU01000004">
    <property type="protein sequence ID" value="TLP37584.1"/>
    <property type="molecule type" value="Genomic_DNA"/>
</dbReference>
<protein>
    <submittedName>
        <fullName evidence="2">Alpha/beta hydrolase</fullName>
    </submittedName>
</protein>
<keyword evidence="2" id="KW-0378">Hydrolase</keyword>